<dbReference type="EMBL" id="CP081495">
    <property type="protein sequence ID" value="UYW02100.1"/>
    <property type="molecule type" value="Genomic_DNA"/>
</dbReference>
<dbReference type="Proteomes" id="UP001163328">
    <property type="component" value="Chromosome"/>
</dbReference>
<dbReference type="RefSeq" id="WP_264434586.1">
    <property type="nucleotide sequence ID" value="NZ_CP081495.1"/>
</dbReference>
<protein>
    <submittedName>
        <fullName evidence="1">Uncharacterized protein</fullName>
    </submittedName>
</protein>
<evidence type="ECO:0000313" key="1">
    <source>
        <dbReference type="EMBL" id="UYW02100.1"/>
    </source>
</evidence>
<gene>
    <name evidence="1" type="ORF">K5I29_04145</name>
</gene>
<sequence>MEKLIRRVWDYSQNNPYGFTLDLETMKPIKFGISVAYLETQNSFGKQSLEQVINHALKHNKIVGGWLNDENNQYYFDSIKIFKNSDLKKAIEFAKQNEQIAIFDITNLKEIKIK</sequence>
<proteinExistence type="predicted"/>
<name>A0ABY6M2U9_9FLAO</name>
<evidence type="ECO:0000313" key="2">
    <source>
        <dbReference type="Proteomes" id="UP001163328"/>
    </source>
</evidence>
<organism evidence="1 2">
    <name type="scientific">Flavobacterium agricola</name>
    <dbReference type="NCBI Taxonomy" id="2870839"/>
    <lineage>
        <taxon>Bacteria</taxon>
        <taxon>Pseudomonadati</taxon>
        <taxon>Bacteroidota</taxon>
        <taxon>Flavobacteriia</taxon>
        <taxon>Flavobacteriales</taxon>
        <taxon>Flavobacteriaceae</taxon>
        <taxon>Flavobacterium</taxon>
    </lineage>
</organism>
<accession>A0ABY6M2U9</accession>
<reference evidence="1" key="1">
    <citation type="submission" date="2021-08" db="EMBL/GenBank/DDBJ databases">
        <title>Flavobacterium sp. strain CC-SYL302.</title>
        <authorList>
            <person name="Lin S.-Y."/>
            <person name="Lee T.-H."/>
            <person name="Young C.-C."/>
        </authorList>
    </citation>
    <scope>NUCLEOTIDE SEQUENCE</scope>
    <source>
        <strain evidence="1">CC-SYL302</strain>
    </source>
</reference>
<keyword evidence="2" id="KW-1185">Reference proteome</keyword>